<evidence type="ECO:0000313" key="2">
    <source>
        <dbReference type="EMBL" id="MDV2885702.1"/>
    </source>
</evidence>
<protein>
    <recommendedName>
        <fullName evidence="1">Intracellular proteinase inhibitor BsuPI domain-containing protein</fullName>
    </recommendedName>
</protein>
<reference evidence="2" key="1">
    <citation type="submission" date="2023-10" db="EMBL/GenBank/DDBJ databases">
        <title>Screening of Alkalihalophilus pseudofirmusBZ-TG-HK211 and Its Alleviation of Salt Stress on Rapeseed Growth.</title>
        <authorList>
            <person name="Zhao B."/>
            <person name="Guo T."/>
        </authorList>
    </citation>
    <scope>NUCLEOTIDE SEQUENCE</scope>
    <source>
        <strain evidence="2">BZ-TG-HK211</strain>
    </source>
</reference>
<dbReference type="InterPro" id="IPR038144">
    <property type="entry name" value="IPI"/>
</dbReference>
<feature type="domain" description="Intracellular proteinase inhibitor BsuPI" evidence="1">
    <location>
        <begin position="43"/>
        <end position="142"/>
    </location>
</feature>
<sequence length="163" mass="17957">MKHVFSIFMALGLIFMTACGQTATSPGGDQAEGDDAAMNSDWAVNVTTEQNGEGEVVVDIEITNQMDEAATLDFTSGQKYELVVVDEEGNEVYRYSNEMMFTMALTSETFEPGETKSYQETLSTDQWSSSTHTIYIEVVAAAVDGKEVENKEQFKAESTIELE</sequence>
<dbReference type="Proteomes" id="UP001285636">
    <property type="component" value="Unassembled WGS sequence"/>
</dbReference>
<name>A0AAJ2U1W9_ALKPS</name>
<dbReference type="Gene3D" id="2.60.40.2360">
    <property type="entry name" value="Intracellular proteinase inhibitor BsuPI"/>
    <property type="match status" value="1"/>
</dbReference>
<proteinExistence type="predicted"/>
<dbReference type="EMBL" id="JAWJAY010000002">
    <property type="protein sequence ID" value="MDV2885702.1"/>
    <property type="molecule type" value="Genomic_DNA"/>
</dbReference>
<dbReference type="AlphaFoldDB" id="A0AAJ2U1W9"/>
<dbReference type="PROSITE" id="PS51257">
    <property type="entry name" value="PROKAR_LIPOPROTEIN"/>
    <property type="match status" value="1"/>
</dbReference>
<dbReference type="Pfam" id="PF12690">
    <property type="entry name" value="BsuPI"/>
    <property type="match status" value="1"/>
</dbReference>
<accession>A0AAJ2U1W9</accession>
<dbReference type="RefSeq" id="WP_289234837.1">
    <property type="nucleotide sequence ID" value="NZ_CP117835.1"/>
</dbReference>
<gene>
    <name evidence="2" type="ORF">RYX45_10980</name>
</gene>
<organism evidence="2 3">
    <name type="scientific">Alkalihalophilus pseudofirmus</name>
    <name type="common">Bacillus pseudofirmus</name>
    <dbReference type="NCBI Taxonomy" id="79885"/>
    <lineage>
        <taxon>Bacteria</taxon>
        <taxon>Bacillati</taxon>
        <taxon>Bacillota</taxon>
        <taxon>Bacilli</taxon>
        <taxon>Bacillales</taxon>
        <taxon>Bacillaceae</taxon>
        <taxon>Alkalihalophilus</taxon>
    </lineage>
</organism>
<dbReference type="InterPro" id="IPR020481">
    <property type="entry name" value="Intracell_prot_inh_BsuPI"/>
</dbReference>
<evidence type="ECO:0000259" key="1">
    <source>
        <dbReference type="Pfam" id="PF12690"/>
    </source>
</evidence>
<evidence type="ECO:0000313" key="3">
    <source>
        <dbReference type="Proteomes" id="UP001285636"/>
    </source>
</evidence>
<comment type="caution">
    <text evidence="2">The sequence shown here is derived from an EMBL/GenBank/DDBJ whole genome shotgun (WGS) entry which is preliminary data.</text>
</comment>